<feature type="compositionally biased region" description="Pro residues" evidence="1">
    <location>
        <begin position="15"/>
        <end position="26"/>
    </location>
</feature>
<feature type="compositionally biased region" description="Pro residues" evidence="1">
    <location>
        <begin position="74"/>
        <end position="88"/>
    </location>
</feature>
<protein>
    <submittedName>
        <fullName evidence="2">Uncharacterized protein</fullName>
    </submittedName>
</protein>
<dbReference type="Proteomes" id="UP001150217">
    <property type="component" value="Unassembled WGS sequence"/>
</dbReference>
<feature type="region of interest" description="Disordered" evidence="1">
    <location>
        <begin position="1"/>
        <end position="33"/>
    </location>
</feature>
<feature type="compositionally biased region" description="Polar residues" evidence="1">
    <location>
        <begin position="188"/>
        <end position="215"/>
    </location>
</feature>
<proteinExistence type="predicted"/>
<evidence type="ECO:0000313" key="3">
    <source>
        <dbReference type="Proteomes" id="UP001150217"/>
    </source>
</evidence>
<reference evidence="2" key="1">
    <citation type="submission" date="2022-08" db="EMBL/GenBank/DDBJ databases">
        <title>A Global Phylogenomic Analysis of the Shiitake Genus Lentinula.</title>
        <authorList>
            <consortium name="DOE Joint Genome Institute"/>
            <person name="Sierra-Patev S."/>
            <person name="Min B."/>
            <person name="Naranjo-Ortiz M."/>
            <person name="Looney B."/>
            <person name="Konkel Z."/>
            <person name="Slot J.C."/>
            <person name="Sakamoto Y."/>
            <person name="Steenwyk J.L."/>
            <person name="Rokas A."/>
            <person name="Carro J."/>
            <person name="Camarero S."/>
            <person name="Ferreira P."/>
            <person name="Molpeceres G."/>
            <person name="Ruiz-Duenas F.J."/>
            <person name="Serrano A."/>
            <person name="Henrissat B."/>
            <person name="Drula E."/>
            <person name="Hughes K.W."/>
            <person name="Mata J.L."/>
            <person name="Ishikawa N.K."/>
            <person name="Vargas-Isla R."/>
            <person name="Ushijima S."/>
            <person name="Smith C.A."/>
            <person name="Ahrendt S."/>
            <person name="Andreopoulos W."/>
            <person name="He G."/>
            <person name="Labutti K."/>
            <person name="Lipzen A."/>
            <person name="Ng V."/>
            <person name="Riley R."/>
            <person name="Sandor L."/>
            <person name="Barry K."/>
            <person name="Martinez A.T."/>
            <person name="Xiao Y."/>
            <person name="Gibbons J.G."/>
            <person name="Terashima K."/>
            <person name="Grigoriev I.V."/>
            <person name="Hibbett D.S."/>
        </authorList>
    </citation>
    <scope>NUCLEOTIDE SEQUENCE</scope>
    <source>
        <strain evidence="2">RHP3577 ss4</strain>
    </source>
</reference>
<feature type="region of interest" description="Disordered" evidence="1">
    <location>
        <begin position="170"/>
        <end position="216"/>
    </location>
</feature>
<comment type="caution">
    <text evidence="2">The sequence shown here is derived from an EMBL/GenBank/DDBJ whole genome shotgun (WGS) entry which is preliminary data.</text>
</comment>
<keyword evidence="3" id="KW-1185">Reference proteome</keyword>
<sequence length="476" mass="52420">MSFTSPSTVIGAPNPVSPPAFPPPHPNSAEMPVDAAIDELASTIEEPSRSTSLQDQQELDCLELGDFLRKQPQVPGPPATSSLPPPSPSVMATPCVLAKKRKSSVWQEEGGFSWRKHPVGEVSELDVVPEAHDRKHKCPVGGSRDAEVPDYRRVVLVLCPLLVDTPDSATLSGGPVNEIVHFPPPSEESGSNRVPLPQSQGRSSDLLTHKQSNPPGESPLFLFPDLILCLMPVSQHSREALHPYPQAQATAALKADKKALWAEVADLHKLLEASCTKTLTLTSLLWDTLTSLNNCNKDLEFMAIEAELPEAPLEDALTQFHVAVSEVQRQKLLELHEQVDKEQKRSYEPTRNWTLLMHVLYICGTELIRKSPEDEGLYEVDLPLLSSLQDKLTASEAMLHRMATFAHWLHSADPANLLHHHNMYMGGLIEPVITLLPRSLLHPPEQMRSIVKLAQCQVHALGLHCAAPYSEDLSLL</sequence>
<evidence type="ECO:0000313" key="2">
    <source>
        <dbReference type="EMBL" id="KAJ4477607.1"/>
    </source>
</evidence>
<gene>
    <name evidence="2" type="ORF">C8R41DRAFT_923070</name>
</gene>
<feature type="region of interest" description="Disordered" evidence="1">
    <location>
        <begin position="45"/>
        <end position="64"/>
    </location>
</feature>
<feature type="region of interest" description="Disordered" evidence="1">
    <location>
        <begin position="69"/>
        <end position="89"/>
    </location>
</feature>
<dbReference type="EMBL" id="JANVFT010000067">
    <property type="protein sequence ID" value="KAJ4477607.1"/>
    <property type="molecule type" value="Genomic_DNA"/>
</dbReference>
<accession>A0ABQ8VAE1</accession>
<name>A0ABQ8VAE1_9AGAR</name>
<evidence type="ECO:0000256" key="1">
    <source>
        <dbReference type="SAM" id="MobiDB-lite"/>
    </source>
</evidence>
<organism evidence="2 3">
    <name type="scientific">Lentinula lateritia</name>
    <dbReference type="NCBI Taxonomy" id="40482"/>
    <lineage>
        <taxon>Eukaryota</taxon>
        <taxon>Fungi</taxon>
        <taxon>Dikarya</taxon>
        <taxon>Basidiomycota</taxon>
        <taxon>Agaricomycotina</taxon>
        <taxon>Agaricomycetes</taxon>
        <taxon>Agaricomycetidae</taxon>
        <taxon>Agaricales</taxon>
        <taxon>Marasmiineae</taxon>
        <taxon>Omphalotaceae</taxon>
        <taxon>Lentinula</taxon>
    </lineage>
</organism>